<name>A0A1I2I4T6_9BACT</name>
<evidence type="ECO:0000313" key="2">
    <source>
        <dbReference type="EMBL" id="SFF37282.1"/>
    </source>
</evidence>
<dbReference type="AlphaFoldDB" id="A0A1I2I4T6"/>
<gene>
    <name evidence="2" type="ORF">SAMN05216283_105124</name>
</gene>
<evidence type="ECO:0000313" key="3">
    <source>
        <dbReference type="Proteomes" id="UP000198964"/>
    </source>
</evidence>
<evidence type="ECO:0000256" key="1">
    <source>
        <dbReference type="SAM" id="MobiDB-lite"/>
    </source>
</evidence>
<proteinExistence type="predicted"/>
<dbReference type="EMBL" id="FONW01000005">
    <property type="protein sequence ID" value="SFF37282.1"/>
    <property type="molecule type" value="Genomic_DNA"/>
</dbReference>
<sequence>MLKYFKTLFEFYIFVLKFFNKVFDLKISIYKTNTNKPEYGSSKKGKHRKDDNK</sequence>
<keyword evidence="3" id="KW-1185">Reference proteome</keyword>
<feature type="region of interest" description="Disordered" evidence="1">
    <location>
        <begin position="33"/>
        <end position="53"/>
    </location>
</feature>
<accession>A0A1I2I4T6</accession>
<reference evidence="2 3" key="1">
    <citation type="submission" date="2016-10" db="EMBL/GenBank/DDBJ databases">
        <authorList>
            <person name="de Groot N.N."/>
        </authorList>
    </citation>
    <scope>NUCLEOTIDE SEQUENCE [LARGE SCALE GENOMIC DNA]</scope>
    <source>
        <strain evidence="2 3">CGMCC 1.9156</strain>
    </source>
</reference>
<protein>
    <submittedName>
        <fullName evidence="2">Uncharacterized protein</fullName>
    </submittedName>
</protein>
<dbReference type="STRING" id="655355.SAMN05216283_105124"/>
<organism evidence="2 3">
    <name type="scientific">Sunxiuqinia elliptica</name>
    <dbReference type="NCBI Taxonomy" id="655355"/>
    <lineage>
        <taxon>Bacteria</taxon>
        <taxon>Pseudomonadati</taxon>
        <taxon>Bacteroidota</taxon>
        <taxon>Bacteroidia</taxon>
        <taxon>Marinilabiliales</taxon>
        <taxon>Prolixibacteraceae</taxon>
        <taxon>Sunxiuqinia</taxon>
    </lineage>
</organism>
<dbReference type="Proteomes" id="UP000198964">
    <property type="component" value="Unassembled WGS sequence"/>
</dbReference>